<proteinExistence type="predicted"/>
<comment type="caution">
    <text evidence="1">The sequence shown here is derived from an EMBL/GenBank/DDBJ whole genome shotgun (WGS) entry which is preliminary data.</text>
</comment>
<accession>A0A1Y5EJD1</accession>
<reference evidence="2" key="1">
    <citation type="journal article" date="2017" name="Proc. Natl. Acad. Sci. U.S.A.">
        <title>Simulation of Deepwater Horizon oil plume reveals substrate specialization within a complex community of hydrocarbon degraders.</title>
        <authorList>
            <person name="Hu P."/>
            <person name="Dubinsky E.A."/>
            <person name="Probst A.J."/>
            <person name="Wang J."/>
            <person name="Sieber C.M.K."/>
            <person name="Tom L.M."/>
            <person name="Gardinali P."/>
            <person name="Banfield J.F."/>
            <person name="Atlas R.M."/>
            <person name="Andersen G.L."/>
        </authorList>
    </citation>
    <scope>NUCLEOTIDE SEQUENCE [LARGE SCALE GENOMIC DNA]</scope>
</reference>
<dbReference type="Proteomes" id="UP000243053">
    <property type="component" value="Unassembled WGS sequence"/>
</dbReference>
<dbReference type="EMBL" id="MAAF01000050">
    <property type="protein sequence ID" value="OUR81224.1"/>
    <property type="molecule type" value="Genomic_DNA"/>
</dbReference>
<evidence type="ECO:0000313" key="2">
    <source>
        <dbReference type="Proteomes" id="UP000243053"/>
    </source>
</evidence>
<dbReference type="AlphaFoldDB" id="A0A1Y5EJD1"/>
<gene>
    <name evidence="1" type="ORF">A9Q75_07940</name>
</gene>
<protein>
    <submittedName>
        <fullName evidence="1">Uncharacterized protein</fullName>
    </submittedName>
</protein>
<sequence>MNKLAVLAFALLLFFSTMLWYLANSSLNDYLKSQVILQSQYYSSQEAKLLSANYSDNTGITNFADFSLSNIDGLTQPLLFKANNISAQLAKIPTRQLDSPSIQKKTTTIVHVEELRLGSLQAWSEIPEKSETGKTNLEILFDHINTKLATDYPALYPQISAGLYAKMYPERSEKLALEALGTSPKVQTVETNQAVIASNEAKQKKRLLGKALTRVKISSVIIDDLTLTVIKDNKTLTKHFNNIQLGSFGSENGLESNQLGGELLKQILNHLIRIENADAMKNKQVLINNL</sequence>
<name>A0A1Y5EJD1_COLPS</name>
<evidence type="ECO:0000313" key="1">
    <source>
        <dbReference type="EMBL" id="OUR81224.1"/>
    </source>
</evidence>
<organism evidence="1 2">
    <name type="scientific">Colwellia psychrerythraea</name>
    <name type="common">Vibrio psychroerythus</name>
    <dbReference type="NCBI Taxonomy" id="28229"/>
    <lineage>
        <taxon>Bacteria</taxon>
        <taxon>Pseudomonadati</taxon>
        <taxon>Pseudomonadota</taxon>
        <taxon>Gammaproteobacteria</taxon>
        <taxon>Alteromonadales</taxon>
        <taxon>Colwelliaceae</taxon>
        <taxon>Colwellia</taxon>
    </lineage>
</organism>